<organism evidence="1 2">
    <name type="scientific">Sphingomonas rustica</name>
    <dbReference type="NCBI Taxonomy" id="3103142"/>
    <lineage>
        <taxon>Bacteria</taxon>
        <taxon>Pseudomonadati</taxon>
        <taxon>Pseudomonadota</taxon>
        <taxon>Alphaproteobacteria</taxon>
        <taxon>Sphingomonadales</taxon>
        <taxon>Sphingomonadaceae</taxon>
        <taxon>Sphingomonas</taxon>
    </lineage>
</organism>
<accession>A0ABV0BAU5</accession>
<reference evidence="1 2" key="1">
    <citation type="submission" date="2024-05" db="EMBL/GenBank/DDBJ databases">
        <title>Sphingomonas sp. HF-S3 16S ribosomal RNA gene Genome sequencing and assembly.</title>
        <authorList>
            <person name="Lee H."/>
        </authorList>
    </citation>
    <scope>NUCLEOTIDE SEQUENCE [LARGE SCALE GENOMIC DNA]</scope>
    <source>
        <strain evidence="1 2">HF-S3</strain>
    </source>
</reference>
<evidence type="ECO:0000313" key="2">
    <source>
        <dbReference type="Proteomes" id="UP001427805"/>
    </source>
</evidence>
<evidence type="ECO:0000313" key="1">
    <source>
        <dbReference type="EMBL" id="MEN3748697.1"/>
    </source>
</evidence>
<gene>
    <name evidence="1" type="ORF">TPR58_16095</name>
</gene>
<dbReference type="RefSeq" id="WP_346247736.1">
    <property type="nucleotide sequence ID" value="NZ_JBDIZK010000010.1"/>
</dbReference>
<sequence>MILTMLALAAAIQRTPATEEERSAAMETYFACLAKAADENDDNRSDAMTIGLIIAPYCRSGRELVAQVWARGYKRDRVRVWFLQDLEDRAPQDAAAMVVARRQARGVN</sequence>
<keyword evidence="2" id="KW-1185">Reference proteome</keyword>
<name>A0ABV0BAU5_9SPHN</name>
<protein>
    <submittedName>
        <fullName evidence="1">Uncharacterized protein</fullName>
    </submittedName>
</protein>
<dbReference type="Proteomes" id="UP001427805">
    <property type="component" value="Unassembled WGS sequence"/>
</dbReference>
<dbReference type="EMBL" id="JBDIZK010000010">
    <property type="protein sequence ID" value="MEN3748697.1"/>
    <property type="molecule type" value="Genomic_DNA"/>
</dbReference>
<proteinExistence type="predicted"/>
<comment type="caution">
    <text evidence="1">The sequence shown here is derived from an EMBL/GenBank/DDBJ whole genome shotgun (WGS) entry which is preliminary data.</text>
</comment>